<evidence type="ECO:0000256" key="4">
    <source>
        <dbReference type="SAM" id="MobiDB-lite"/>
    </source>
</evidence>
<dbReference type="InterPro" id="IPR001650">
    <property type="entry name" value="Helicase_C-like"/>
</dbReference>
<dbReference type="GO" id="GO:0009378">
    <property type="term" value="F:four-way junction helicase activity"/>
    <property type="evidence" value="ECO:0007669"/>
    <property type="project" value="TreeGrafter"/>
</dbReference>
<dbReference type="OrthoDB" id="10261556at2759"/>
<comment type="catalytic activity">
    <reaction evidence="2">
        <text>Couples ATP hydrolysis with the unwinding of duplex DNA by translocating in the 3'-5' direction.</text>
        <dbReference type="EC" id="5.6.2.4"/>
    </reaction>
</comment>
<dbReference type="SUPFAM" id="SSF47819">
    <property type="entry name" value="HRDC-like"/>
    <property type="match status" value="1"/>
</dbReference>
<dbReference type="PANTHER" id="PTHR13710:SF156">
    <property type="entry name" value="ATP-DEPENDENT DNA HELICASE Q-LIKE 4B"/>
    <property type="match status" value="1"/>
</dbReference>
<sequence length="528" mass="58177">MRLALDGDEAPLRVKAETRRSAPIDVKAATARGNLGHWRLVPAYVTHPTARSPTVRLHLARRQGPTPMRQNVFPPSSLGGPVGLRLGRGVPRRLHADSSTHVTSAPADVFGATGLGILKQKFPSIPVLALTATATASVKEDVVQALGLINCIVFRQSFNRSNLWFSIMPKTKKCLEDIDRFIKENHFDECGINKPDVRFVIHHSLPKSIEGYHQECGRAGRDGQRSSCVLYYNYGDYVSVIDPRYKPKYFLQTNESKVNRLLSCEQPIMLRFPAPVKPSKISKAEATPAKGSLVPGKMTPQQSIPSQAQSEVDPKLSEKLFSALKALRTMLVKEAGEGVMAYHIFLNATLQQISKKIPRTKEELLEINGMGKAKVSKYGDRVLETIESILKEHKRANKGDGSNCSNSSGSNDSSEAMKRRRDSSGVHANLNVDDDFTGKAIKSKKRVAKVKRNQSGELSSVGIPSYTDQCMDSDLDVDGHDLEVSKSDAKVASRSSVRTLPQWSNSQSKHNSPICNLFEEYAFAKDSV</sequence>
<accession>A0A843UXH3</accession>
<proteinExistence type="inferred from homology"/>
<dbReference type="GO" id="GO:0000166">
    <property type="term" value="F:nucleotide binding"/>
    <property type="evidence" value="ECO:0007669"/>
    <property type="project" value="InterPro"/>
</dbReference>
<keyword evidence="8" id="KW-1185">Reference proteome</keyword>
<dbReference type="GO" id="GO:0005694">
    <property type="term" value="C:chromosome"/>
    <property type="evidence" value="ECO:0007669"/>
    <property type="project" value="TreeGrafter"/>
</dbReference>
<dbReference type="PROSITE" id="PS51194">
    <property type="entry name" value="HELICASE_CTER"/>
    <property type="match status" value="1"/>
</dbReference>
<dbReference type="EMBL" id="NMUH01001045">
    <property type="protein sequence ID" value="MQL88315.1"/>
    <property type="molecule type" value="Genomic_DNA"/>
</dbReference>
<dbReference type="Gene3D" id="1.10.150.80">
    <property type="entry name" value="HRDC domain"/>
    <property type="match status" value="1"/>
</dbReference>
<evidence type="ECO:0000313" key="7">
    <source>
        <dbReference type="EMBL" id="MQL88315.1"/>
    </source>
</evidence>
<feature type="compositionally biased region" description="Basic residues" evidence="4">
    <location>
        <begin position="443"/>
        <end position="452"/>
    </location>
</feature>
<dbReference type="PROSITE" id="PS50967">
    <property type="entry name" value="HRDC"/>
    <property type="match status" value="1"/>
</dbReference>
<feature type="region of interest" description="Disordered" evidence="4">
    <location>
        <begin position="287"/>
        <end position="311"/>
    </location>
</feature>
<dbReference type="Pfam" id="PF00570">
    <property type="entry name" value="HRDC"/>
    <property type="match status" value="1"/>
</dbReference>
<dbReference type="SUPFAM" id="SSF52540">
    <property type="entry name" value="P-loop containing nucleoside triphosphate hydrolases"/>
    <property type="match status" value="1"/>
</dbReference>
<feature type="region of interest" description="Disordered" evidence="4">
    <location>
        <begin position="443"/>
        <end position="463"/>
    </location>
</feature>
<dbReference type="PANTHER" id="PTHR13710">
    <property type="entry name" value="DNA HELICASE RECQ FAMILY MEMBER"/>
    <property type="match status" value="1"/>
</dbReference>
<dbReference type="Proteomes" id="UP000652761">
    <property type="component" value="Unassembled WGS sequence"/>
</dbReference>
<dbReference type="GO" id="GO:0000724">
    <property type="term" value="P:double-strand break repair via homologous recombination"/>
    <property type="evidence" value="ECO:0007669"/>
    <property type="project" value="TreeGrafter"/>
</dbReference>
<dbReference type="GO" id="GO:0005634">
    <property type="term" value="C:nucleus"/>
    <property type="evidence" value="ECO:0007669"/>
    <property type="project" value="TreeGrafter"/>
</dbReference>
<feature type="compositionally biased region" description="Low complexity" evidence="4">
    <location>
        <begin position="399"/>
        <end position="414"/>
    </location>
</feature>
<dbReference type="InterPro" id="IPR002121">
    <property type="entry name" value="HRDC_dom"/>
</dbReference>
<feature type="region of interest" description="Disordered" evidence="4">
    <location>
        <begin position="393"/>
        <end position="430"/>
    </location>
</feature>
<organism evidence="7 8">
    <name type="scientific">Colocasia esculenta</name>
    <name type="common">Wild taro</name>
    <name type="synonym">Arum esculentum</name>
    <dbReference type="NCBI Taxonomy" id="4460"/>
    <lineage>
        <taxon>Eukaryota</taxon>
        <taxon>Viridiplantae</taxon>
        <taxon>Streptophyta</taxon>
        <taxon>Embryophyta</taxon>
        <taxon>Tracheophyta</taxon>
        <taxon>Spermatophyta</taxon>
        <taxon>Magnoliopsida</taxon>
        <taxon>Liliopsida</taxon>
        <taxon>Araceae</taxon>
        <taxon>Aroideae</taxon>
        <taxon>Colocasieae</taxon>
        <taxon>Colocasia</taxon>
    </lineage>
</organism>
<dbReference type="EC" id="5.6.2.4" evidence="3"/>
<dbReference type="Pfam" id="PF00271">
    <property type="entry name" value="Helicase_C"/>
    <property type="match status" value="1"/>
</dbReference>
<dbReference type="SMART" id="SM00341">
    <property type="entry name" value="HRDC"/>
    <property type="match status" value="1"/>
</dbReference>
<evidence type="ECO:0000313" key="8">
    <source>
        <dbReference type="Proteomes" id="UP000652761"/>
    </source>
</evidence>
<feature type="domain" description="Helicase C-terminal" evidence="6">
    <location>
        <begin position="117"/>
        <end position="269"/>
    </location>
</feature>
<feature type="domain" description="HRDC" evidence="5">
    <location>
        <begin position="314"/>
        <end position="396"/>
    </location>
</feature>
<dbReference type="InterPro" id="IPR010997">
    <property type="entry name" value="HRDC-like_sf"/>
</dbReference>
<name>A0A843UXH3_COLES</name>
<evidence type="ECO:0000256" key="1">
    <source>
        <dbReference type="ARBA" id="ARBA00005446"/>
    </source>
</evidence>
<dbReference type="Gene3D" id="3.40.50.300">
    <property type="entry name" value="P-loop containing nucleotide triphosphate hydrolases"/>
    <property type="match status" value="2"/>
</dbReference>
<dbReference type="GO" id="GO:0005737">
    <property type="term" value="C:cytoplasm"/>
    <property type="evidence" value="ECO:0007669"/>
    <property type="project" value="TreeGrafter"/>
</dbReference>
<dbReference type="GO" id="GO:0043138">
    <property type="term" value="F:3'-5' DNA helicase activity"/>
    <property type="evidence" value="ECO:0007669"/>
    <property type="project" value="UniProtKB-EC"/>
</dbReference>
<feature type="compositionally biased region" description="Polar residues" evidence="4">
    <location>
        <begin position="299"/>
        <end position="310"/>
    </location>
</feature>
<dbReference type="InterPro" id="IPR044876">
    <property type="entry name" value="HRDC_dom_sf"/>
</dbReference>
<dbReference type="GO" id="GO:0003676">
    <property type="term" value="F:nucleic acid binding"/>
    <property type="evidence" value="ECO:0007669"/>
    <property type="project" value="InterPro"/>
</dbReference>
<evidence type="ECO:0000259" key="5">
    <source>
        <dbReference type="PROSITE" id="PS50967"/>
    </source>
</evidence>
<dbReference type="InterPro" id="IPR027417">
    <property type="entry name" value="P-loop_NTPase"/>
</dbReference>
<evidence type="ECO:0000256" key="2">
    <source>
        <dbReference type="ARBA" id="ARBA00034617"/>
    </source>
</evidence>
<comment type="similarity">
    <text evidence="1">Belongs to the helicase family. RecQ subfamily.</text>
</comment>
<dbReference type="SMART" id="SM00490">
    <property type="entry name" value="HELICc"/>
    <property type="match status" value="1"/>
</dbReference>
<evidence type="ECO:0000256" key="3">
    <source>
        <dbReference type="ARBA" id="ARBA00034808"/>
    </source>
</evidence>
<comment type="caution">
    <text evidence="7">The sequence shown here is derived from an EMBL/GenBank/DDBJ whole genome shotgun (WGS) entry which is preliminary data.</text>
</comment>
<gene>
    <name evidence="7" type="ORF">Taro_020864</name>
</gene>
<reference evidence="7" key="1">
    <citation type="submission" date="2017-07" db="EMBL/GenBank/DDBJ databases">
        <title>Taro Niue Genome Assembly and Annotation.</title>
        <authorList>
            <person name="Atibalentja N."/>
            <person name="Keating K."/>
            <person name="Fields C.J."/>
        </authorList>
    </citation>
    <scope>NUCLEOTIDE SEQUENCE</scope>
    <source>
        <strain evidence="7">Niue_2</strain>
        <tissue evidence="7">Leaf</tissue>
    </source>
</reference>
<evidence type="ECO:0000259" key="6">
    <source>
        <dbReference type="PROSITE" id="PS51194"/>
    </source>
</evidence>
<protein>
    <recommendedName>
        <fullName evidence="3">DNA 3'-5' helicase</fullName>
        <ecNumber evidence="3">5.6.2.4</ecNumber>
    </recommendedName>
</protein>
<dbReference type="AlphaFoldDB" id="A0A843UXH3"/>